<dbReference type="Gene3D" id="1.10.10.10">
    <property type="entry name" value="Winged helix-like DNA-binding domain superfamily/Winged helix DNA-binding domain"/>
    <property type="match status" value="1"/>
</dbReference>
<proteinExistence type="inferred from homology"/>
<dbReference type="STRING" id="665467.SAMN02982931_03355"/>
<feature type="domain" description="Sugar-binding" evidence="5">
    <location>
        <begin position="71"/>
        <end position="320"/>
    </location>
</feature>
<dbReference type="PANTHER" id="PTHR34294:SF1">
    <property type="entry name" value="TRANSCRIPTIONAL REGULATOR LSRR"/>
    <property type="match status" value="1"/>
</dbReference>
<dbReference type="Pfam" id="PF04198">
    <property type="entry name" value="Sugar-bind"/>
    <property type="match status" value="1"/>
</dbReference>
<evidence type="ECO:0000256" key="1">
    <source>
        <dbReference type="ARBA" id="ARBA00010466"/>
    </source>
</evidence>
<evidence type="ECO:0000256" key="4">
    <source>
        <dbReference type="ARBA" id="ARBA00023163"/>
    </source>
</evidence>
<dbReference type="InterPro" id="IPR009057">
    <property type="entry name" value="Homeodomain-like_sf"/>
</dbReference>
<evidence type="ECO:0000259" key="5">
    <source>
        <dbReference type="Pfam" id="PF04198"/>
    </source>
</evidence>
<sequence length="325" mass="34293">MTRLRRAAGTEQRRDDASLRLRAAWLYFSHGLTQKDISDRLGVSRGTVIRMLAEARERGEVQIWIGEGDSECVDLALRLEDAFGLDEAIVTPGIDDDSAPKSVGSALGRFLSEVVSDGQTIGLGWGRTLMASLGSLRAVRRQGVKVVSLVGGVVEARESSPLEYSWRVASQFGAECYLFIAPAFVDSPTTKKRLIEDCGLDALYRLGQSLDIAVVGVGGVGVGQQSQAASMISTAERDELLALGAVADVLCSFIDADGKTVPHSLNRRVMSIPLDDVAKAGHVVVAGGGAARATAIRAAIRRVGCNTLVTDEGAARALLEGAGGE</sequence>
<accession>A0A1G6DG51</accession>
<dbReference type="SUPFAM" id="SSF46689">
    <property type="entry name" value="Homeodomain-like"/>
    <property type="match status" value="1"/>
</dbReference>
<dbReference type="InterPro" id="IPR037171">
    <property type="entry name" value="NagB/RpiA_transferase-like"/>
</dbReference>
<dbReference type="GO" id="GO:0003677">
    <property type="term" value="F:DNA binding"/>
    <property type="evidence" value="ECO:0007669"/>
    <property type="project" value="UniProtKB-KW"/>
</dbReference>
<dbReference type="Gene3D" id="3.40.50.1360">
    <property type="match status" value="1"/>
</dbReference>
<evidence type="ECO:0000313" key="6">
    <source>
        <dbReference type="EMBL" id="SDB44167.1"/>
    </source>
</evidence>
<organism evidence="6 7">
    <name type="scientific">Bauldia litoralis</name>
    <dbReference type="NCBI Taxonomy" id="665467"/>
    <lineage>
        <taxon>Bacteria</taxon>
        <taxon>Pseudomonadati</taxon>
        <taxon>Pseudomonadota</taxon>
        <taxon>Alphaproteobacteria</taxon>
        <taxon>Hyphomicrobiales</taxon>
        <taxon>Kaistiaceae</taxon>
        <taxon>Bauldia</taxon>
    </lineage>
</organism>
<protein>
    <submittedName>
        <fullName evidence="6">DNA-binding transcriptional regulator LsrR, DeoR family</fullName>
    </submittedName>
</protein>
<dbReference type="OrthoDB" id="9808171at2"/>
<dbReference type="SUPFAM" id="SSF100950">
    <property type="entry name" value="NagB/RpiA/CoA transferase-like"/>
    <property type="match status" value="1"/>
</dbReference>
<gene>
    <name evidence="6" type="ORF">SAMN02982931_03355</name>
</gene>
<keyword evidence="7" id="KW-1185">Reference proteome</keyword>
<keyword evidence="4" id="KW-0804">Transcription</keyword>
<dbReference type="InterPro" id="IPR007324">
    <property type="entry name" value="Sugar-bd_dom_put"/>
</dbReference>
<dbReference type="PANTHER" id="PTHR34294">
    <property type="entry name" value="TRANSCRIPTIONAL REGULATOR-RELATED"/>
    <property type="match status" value="1"/>
</dbReference>
<dbReference type="Pfam" id="PF13384">
    <property type="entry name" value="HTH_23"/>
    <property type="match status" value="1"/>
</dbReference>
<dbReference type="InterPro" id="IPR001387">
    <property type="entry name" value="Cro/C1-type_HTH"/>
</dbReference>
<evidence type="ECO:0000256" key="3">
    <source>
        <dbReference type="ARBA" id="ARBA00023125"/>
    </source>
</evidence>
<dbReference type="EMBL" id="FMXQ01000007">
    <property type="protein sequence ID" value="SDB44167.1"/>
    <property type="molecule type" value="Genomic_DNA"/>
</dbReference>
<keyword evidence="3 6" id="KW-0238">DNA-binding</keyword>
<evidence type="ECO:0000256" key="2">
    <source>
        <dbReference type="ARBA" id="ARBA00023015"/>
    </source>
</evidence>
<name>A0A1G6DG51_9HYPH</name>
<dbReference type="AlphaFoldDB" id="A0A1G6DG51"/>
<dbReference type="InterPro" id="IPR051054">
    <property type="entry name" value="SorC_transcr_regulators"/>
</dbReference>
<reference evidence="6 7" key="1">
    <citation type="submission" date="2016-10" db="EMBL/GenBank/DDBJ databases">
        <authorList>
            <person name="de Groot N.N."/>
        </authorList>
    </citation>
    <scope>NUCLEOTIDE SEQUENCE [LARGE SCALE GENOMIC DNA]</scope>
    <source>
        <strain evidence="6 7">ATCC 35022</strain>
    </source>
</reference>
<dbReference type="CDD" id="cd00093">
    <property type="entry name" value="HTH_XRE"/>
    <property type="match status" value="1"/>
</dbReference>
<dbReference type="RefSeq" id="WP_090878030.1">
    <property type="nucleotide sequence ID" value="NZ_FMXQ01000007.1"/>
</dbReference>
<evidence type="ECO:0000313" key="7">
    <source>
        <dbReference type="Proteomes" id="UP000199071"/>
    </source>
</evidence>
<dbReference type="Proteomes" id="UP000199071">
    <property type="component" value="Unassembled WGS sequence"/>
</dbReference>
<dbReference type="InterPro" id="IPR036388">
    <property type="entry name" value="WH-like_DNA-bd_sf"/>
</dbReference>
<comment type="similarity">
    <text evidence="1">Belongs to the SorC transcriptional regulatory family.</text>
</comment>
<dbReference type="GO" id="GO:0030246">
    <property type="term" value="F:carbohydrate binding"/>
    <property type="evidence" value="ECO:0007669"/>
    <property type="project" value="InterPro"/>
</dbReference>
<keyword evidence="2" id="KW-0805">Transcription regulation</keyword>